<proteinExistence type="predicted"/>
<dbReference type="OrthoDB" id="7205624at2"/>
<dbReference type="Proteomes" id="UP000264310">
    <property type="component" value="Unassembled WGS sequence"/>
</dbReference>
<comment type="caution">
    <text evidence="1">The sequence shown here is derived from an EMBL/GenBank/DDBJ whole genome shotgun (WGS) entry which is preliminary data.</text>
</comment>
<organism evidence="1 2">
    <name type="scientific">Fulvimarina endophytica</name>
    <dbReference type="NCBI Taxonomy" id="2293836"/>
    <lineage>
        <taxon>Bacteria</taxon>
        <taxon>Pseudomonadati</taxon>
        <taxon>Pseudomonadota</taxon>
        <taxon>Alphaproteobacteria</taxon>
        <taxon>Hyphomicrobiales</taxon>
        <taxon>Aurantimonadaceae</taxon>
        <taxon>Fulvimarina</taxon>
    </lineage>
</organism>
<evidence type="ECO:0000313" key="2">
    <source>
        <dbReference type="Proteomes" id="UP000264310"/>
    </source>
</evidence>
<protein>
    <recommendedName>
        <fullName evidence="3">Ribosome modulation factor</fullName>
    </recommendedName>
</protein>
<name>A0A371X6X8_9HYPH</name>
<dbReference type="EMBL" id="QURL01000002">
    <property type="protein sequence ID" value="RFC64992.1"/>
    <property type="molecule type" value="Genomic_DNA"/>
</dbReference>
<keyword evidence="2" id="KW-1185">Reference proteome</keyword>
<dbReference type="NCBIfam" id="NF041886">
    <property type="entry name" value="Rmf_CrpP_fam"/>
    <property type="match status" value="1"/>
</dbReference>
<dbReference type="RefSeq" id="WP_116681890.1">
    <property type="nucleotide sequence ID" value="NZ_QURL01000002.1"/>
</dbReference>
<evidence type="ECO:0008006" key="3">
    <source>
        <dbReference type="Google" id="ProtNLM"/>
    </source>
</evidence>
<dbReference type="AlphaFoldDB" id="A0A371X6X8"/>
<sequence length="75" mass="8495">MSTSAFEQGKLAYRANLPMSACEYPQGSDFRTQWMAGWTHCQRTDEARGHAEPASDMMADVARRRMRASNVPRQS</sequence>
<reference evidence="1 2" key="1">
    <citation type="submission" date="2018-08" db="EMBL/GenBank/DDBJ databases">
        <title>Fulvimarina sp. 85, whole genome shotgun sequence.</title>
        <authorList>
            <person name="Tuo L."/>
        </authorList>
    </citation>
    <scope>NUCLEOTIDE SEQUENCE [LARGE SCALE GENOMIC DNA]</scope>
    <source>
        <strain evidence="1 2">85</strain>
    </source>
</reference>
<gene>
    <name evidence="1" type="ORF">DYI37_03760</name>
</gene>
<evidence type="ECO:0000313" key="1">
    <source>
        <dbReference type="EMBL" id="RFC64992.1"/>
    </source>
</evidence>
<accession>A0A371X6X8</accession>